<dbReference type="InterPro" id="IPR001789">
    <property type="entry name" value="Sig_transdc_resp-reg_receiver"/>
</dbReference>
<dbReference type="AlphaFoldDB" id="A0A7X1F8X4"/>
<sequence length="129" mass="13325">MFLAQNILIVEDEYLIALDLAQTVVEQGGHVVGSCATVGDALVMLDRHGIDGAILDGTLPDGEVTPVALRLADRGIPMIVYSGTGLPTGLAGRLPNLPVVFKPASSATVLAGLAREMGLAQPGRVDPLK</sequence>
<dbReference type="Proteomes" id="UP000520156">
    <property type="component" value="Unassembled WGS sequence"/>
</dbReference>
<evidence type="ECO:0000259" key="2">
    <source>
        <dbReference type="PROSITE" id="PS50110"/>
    </source>
</evidence>
<protein>
    <recommendedName>
        <fullName evidence="2">Response regulatory domain-containing protein</fullName>
    </recommendedName>
</protein>
<gene>
    <name evidence="3" type="ORF">H7F49_12600</name>
</gene>
<name>A0A7X1F8X4_9SPHN</name>
<dbReference type="InterPro" id="IPR011006">
    <property type="entry name" value="CheY-like_superfamily"/>
</dbReference>
<evidence type="ECO:0000313" key="4">
    <source>
        <dbReference type="Proteomes" id="UP000520156"/>
    </source>
</evidence>
<comment type="caution">
    <text evidence="3">The sequence shown here is derived from an EMBL/GenBank/DDBJ whole genome shotgun (WGS) entry which is preliminary data.</text>
</comment>
<dbReference type="EMBL" id="JACLAU010000021">
    <property type="protein sequence ID" value="MBC2652543.1"/>
    <property type="molecule type" value="Genomic_DNA"/>
</dbReference>
<dbReference type="GO" id="GO:0000160">
    <property type="term" value="P:phosphorelay signal transduction system"/>
    <property type="evidence" value="ECO:0007669"/>
    <property type="project" value="InterPro"/>
</dbReference>
<evidence type="ECO:0000256" key="1">
    <source>
        <dbReference type="PROSITE-ProRule" id="PRU00169"/>
    </source>
</evidence>
<feature type="modified residue" description="4-aspartylphosphate" evidence="1">
    <location>
        <position position="56"/>
    </location>
</feature>
<accession>A0A7X1F8X4</accession>
<dbReference type="Gene3D" id="3.40.50.2300">
    <property type="match status" value="1"/>
</dbReference>
<evidence type="ECO:0000313" key="3">
    <source>
        <dbReference type="EMBL" id="MBC2652543.1"/>
    </source>
</evidence>
<proteinExistence type="predicted"/>
<reference evidence="3 4" key="1">
    <citation type="submission" date="2020-08" db="EMBL/GenBank/DDBJ databases">
        <title>The genome sequence of Novosphingobium flavum 4Y4.</title>
        <authorList>
            <person name="Liu Y."/>
        </authorList>
    </citation>
    <scope>NUCLEOTIDE SEQUENCE [LARGE SCALE GENOMIC DNA]</scope>
    <source>
        <strain evidence="3 4">4Y4</strain>
    </source>
</reference>
<dbReference type="PROSITE" id="PS50110">
    <property type="entry name" value="RESPONSE_REGULATORY"/>
    <property type="match status" value="1"/>
</dbReference>
<dbReference type="SUPFAM" id="SSF52172">
    <property type="entry name" value="CheY-like"/>
    <property type="match status" value="1"/>
</dbReference>
<keyword evidence="4" id="KW-1185">Reference proteome</keyword>
<dbReference type="RefSeq" id="WP_185683956.1">
    <property type="nucleotide sequence ID" value="NZ_JACLAU010000021.1"/>
</dbReference>
<feature type="domain" description="Response regulatory" evidence="2">
    <location>
        <begin position="6"/>
        <end position="117"/>
    </location>
</feature>
<organism evidence="3 4">
    <name type="scientific">Novosphingobium aerophilum</name>
    <dbReference type="NCBI Taxonomy" id="2839843"/>
    <lineage>
        <taxon>Bacteria</taxon>
        <taxon>Pseudomonadati</taxon>
        <taxon>Pseudomonadota</taxon>
        <taxon>Alphaproteobacteria</taxon>
        <taxon>Sphingomonadales</taxon>
        <taxon>Sphingomonadaceae</taxon>
        <taxon>Novosphingobium</taxon>
    </lineage>
</organism>
<keyword evidence="1" id="KW-0597">Phosphoprotein</keyword>